<dbReference type="OMA" id="RKENDHY"/>
<feature type="coiled-coil region" evidence="7">
    <location>
        <begin position="459"/>
        <end position="486"/>
    </location>
</feature>
<dbReference type="GO" id="GO:0010506">
    <property type="term" value="P:regulation of autophagy"/>
    <property type="evidence" value="ECO:0007669"/>
    <property type="project" value="InterPro"/>
</dbReference>
<evidence type="ECO:0000313" key="9">
    <source>
        <dbReference type="EMBL" id="EAS01398.1"/>
    </source>
</evidence>
<dbReference type="Pfam" id="PF00069">
    <property type="entry name" value="Pkinase"/>
    <property type="match status" value="1"/>
</dbReference>
<dbReference type="GO" id="GO:0005776">
    <property type="term" value="C:autophagosome"/>
    <property type="evidence" value="ECO:0007669"/>
    <property type="project" value="TreeGrafter"/>
</dbReference>
<keyword evidence="5 6" id="KW-0067">ATP-binding</keyword>
<dbReference type="EMBL" id="GG662603">
    <property type="protein sequence ID" value="EAS01398.1"/>
    <property type="molecule type" value="Genomic_DNA"/>
</dbReference>
<evidence type="ECO:0000259" key="8">
    <source>
        <dbReference type="PROSITE" id="PS50011"/>
    </source>
</evidence>
<dbReference type="KEGG" id="tet:TTHERM_00151080"/>
<evidence type="ECO:0000256" key="6">
    <source>
        <dbReference type="PROSITE-ProRule" id="PRU10141"/>
    </source>
</evidence>
<dbReference type="SMART" id="SM00220">
    <property type="entry name" value="S_TKc"/>
    <property type="match status" value="1"/>
</dbReference>
<dbReference type="InParanoid" id="I7M9D8"/>
<feature type="domain" description="Protein kinase" evidence="8">
    <location>
        <begin position="43"/>
        <end position="299"/>
    </location>
</feature>
<dbReference type="InterPro" id="IPR011009">
    <property type="entry name" value="Kinase-like_dom_sf"/>
</dbReference>
<dbReference type="PANTHER" id="PTHR24348:SF22">
    <property type="entry name" value="NON-SPECIFIC SERINE_THREONINE PROTEIN KINASE"/>
    <property type="match status" value="1"/>
</dbReference>
<organism evidence="9 10">
    <name type="scientific">Tetrahymena thermophila (strain SB210)</name>
    <dbReference type="NCBI Taxonomy" id="312017"/>
    <lineage>
        <taxon>Eukaryota</taxon>
        <taxon>Sar</taxon>
        <taxon>Alveolata</taxon>
        <taxon>Ciliophora</taxon>
        <taxon>Intramacronucleata</taxon>
        <taxon>Oligohymenophorea</taxon>
        <taxon>Hymenostomatida</taxon>
        <taxon>Tetrahymenina</taxon>
        <taxon>Tetrahymenidae</taxon>
        <taxon>Tetrahymena</taxon>
    </lineage>
</organism>
<dbReference type="FunFam" id="1.10.510.10:FF:000571">
    <property type="entry name" value="Maternal embryonic leucine zipper kinase"/>
    <property type="match status" value="1"/>
</dbReference>
<keyword evidence="2" id="KW-0808">Transferase</keyword>
<gene>
    <name evidence="9" type="ORF">TTHERM_00151080</name>
</gene>
<keyword evidence="4 9" id="KW-0418">Kinase</keyword>
<dbReference type="OrthoDB" id="312185at2759"/>
<dbReference type="InterPro" id="IPR017441">
    <property type="entry name" value="Protein_kinase_ATP_BS"/>
</dbReference>
<dbReference type="SUPFAM" id="SSF56112">
    <property type="entry name" value="Protein kinase-like (PK-like)"/>
    <property type="match status" value="1"/>
</dbReference>
<dbReference type="GO" id="GO:0000407">
    <property type="term" value="C:phagophore assembly site"/>
    <property type="evidence" value="ECO:0007669"/>
    <property type="project" value="TreeGrafter"/>
</dbReference>
<dbReference type="HOGENOM" id="CLU_000288_37_6_1"/>
<keyword evidence="3 6" id="KW-0547">Nucleotide-binding</keyword>
<keyword evidence="10" id="KW-1185">Reference proteome</keyword>
<dbReference type="STRING" id="312017.I7M9D8"/>
<dbReference type="InterPro" id="IPR045269">
    <property type="entry name" value="Atg1-like"/>
</dbReference>
<feature type="binding site" evidence="6">
    <location>
        <position position="73"/>
    </location>
    <ligand>
        <name>ATP</name>
        <dbReference type="ChEBI" id="CHEBI:30616"/>
    </ligand>
</feature>
<protein>
    <submittedName>
        <fullName evidence="9">Serine/Threonine kinase domain protein</fullName>
    </submittedName>
</protein>
<dbReference type="PROSITE" id="PS00107">
    <property type="entry name" value="PROTEIN_KINASE_ATP"/>
    <property type="match status" value="1"/>
</dbReference>
<dbReference type="GO" id="GO:0016020">
    <property type="term" value="C:membrane"/>
    <property type="evidence" value="ECO:0007669"/>
    <property type="project" value="TreeGrafter"/>
</dbReference>
<accession>I7M9D8</accession>
<dbReference type="GO" id="GO:0005829">
    <property type="term" value="C:cytosol"/>
    <property type="evidence" value="ECO:0007669"/>
    <property type="project" value="TreeGrafter"/>
</dbReference>
<dbReference type="PROSITE" id="PS00108">
    <property type="entry name" value="PROTEIN_KINASE_ST"/>
    <property type="match status" value="1"/>
</dbReference>
<dbReference type="Gene3D" id="1.10.510.10">
    <property type="entry name" value="Transferase(Phosphotransferase) domain 1"/>
    <property type="match status" value="1"/>
</dbReference>
<dbReference type="eggNOG" id="KOG0597">
    <property type="taxonomic scope" value="Eukaryota"/>
</dbReference>
<proteinExistence type="predicted"/>
<dbReference type="GO" id="GO:0005524">
    <property type="term" value="F:ATP binding"/>
    <property type="evidence" value="ECO:0007669"/>
    <property type="project" value="UniProtKB-UniRule"/>
</dbReference>
<dbReference type="RefSeq" id="XP_001021644.1">
    <property type="nucleotide sequence ID" value="XM_001021644.1"/>
</dbReference>
<dbReference type="InterPro" id="IPR000719">
    <property type="entry name" value="Prot_kinase_dom"/>
</dbReference>
<evidence type="ECO:0000256" key="1">
    <source>
        <dbReference type="ARBA" id="ARBA00011245"/>
    </source>
</evidence>
<dbReference type="FunFam" id="3.30.200.20:FF:000042">
    <property type="entry name" value="Aurora kinase A"/>
    <property type="match status" value="1"/>
</dbReference>
<name>I7M9D8_TETTS</name>
<evidence type="ECO:0000313" key="10">
    <source>
        <dbReference type="Proteomes" id="UP000009168"/>
    </source>
</evidence>
<keyword evidence="7" id="KW-0175">Coiled coil</keyword>
<dbReference type="Proteomes" id="UP000009168">
    <property type="component" value="Unassembled WGS sequence"/>
</dbReference>
<evidence type="ECO:0000256" key="5">
    <source>
        <dbReference type="ARBA" id="ARBA00022840"/>
    </source>
</evidence>
<sequence>MYQFSMPNIQIGGANILNNPNQQSINGVSNQNGQVKIIGNYSYNLRHCLGEGAYGKVYEGVEKNTQQTVAIKKLDIRQFQNDNYLRNSIISEIEILKRFNHKNIVKFIDLITTQRSLYIITEFCKDKDLRFLIQNKRLTENQALHVLRDIVEGFKELVKHNVIHRDLKPANILINDQVFKIADFGFAKYVDYSSAQLLRSCVGSPLYMAPQILARKAYGLKSDIWSIGVIFHEMVYQDVPWKARDERELLNNIMRQPFKLRKNVKLQTISEEILRRTLVIEEKDRISWDELFKMFDQYDAQNRNIPNPFGPSISNKENAFPLKLGSAANIMQPATSNNNISQPNKQLKKSIFDNNNQAAQKVVVPATQNPINNANIKRQASLPTNNLVNGQIGVANNRQYEVKKIFMMINNNRQQVAFKHFVCVDLFSKIKKNTQFMNNQQLDYQKLILCIAASVKLDMQQLLIELNENENANKDLFSNAKELKALSQTIKKEQEFYKVFVDEFLQYIRNANYIEQLKNDKEVSFIFQKDASLNEFTDQDKQRVDDFISSLGNKVSKEILSSIKNIIGNKQSSQELEQYRPYIVSAEYILDVIENKKKHQKGQEVFFDQLHLQKSEHSCVKVHLDKVNNKISIFGFNLLP</sequence>
<dbReference type="PANTHER" id="PTHR24348">
    <property type="entry name" value="SERINE/THREONINE-PROTEIN KINASE UNC-51-RELATED"/>
    <property type="match status" value="1"/>
</dbReference>
<evidence type="ECO:0000256" key="7">
    <source>
        <dbReference type="SAM" id="Coils"/>
    </source>
</evidence>
<dbReference type="GeneID" id="7826066"/>
<dbReference type="AlphaFoldDB" id="I7M9D8"/>
<reference evidence="10" key="1">
    <citation type="journal article" date="2006" name="PLoS Biol.">
        <title>Macronuclear genome sequence of the ciliate Tetrahymena thermophila, a model eukaryote.</title>
        <authorList>
            <person name="Eisen J.A."/>
            <person name="Coyne R.S."/>
            <person name="Wu M."/>
            <person name="Wu D."/>
            <person name="Thiagarajan M."/>
            <person name="Wortman J.R."/>
            <person name="Badger J.H."/>
            <person name="Ren Q."/>
            <person name="Amedeo P."/>
            <person name="Jones K.M."/>
            <person name="Tallon L.J."/>
            <person name="Delcher A.L."/>
            <person name="Salzberg S.L."/>
            <person name="Silva J.C."/>
            <person name="Haas B.J."/>
            <person name="Majoros W.H."/>
            <person name="Farzad M."/>
            <person name="Carlton J.M."/>
            <person name="Smith R.K. Jr."/>
            <person name="Garg J."/>
            <person name="Pearlman R.E."/>
            <person name="Karrer K.M."/>
            <person name="Sun L."/>
            <person name="Manning G."/>
            <person name="Elde N.C."/>
            <person name="Turkewitz A.P."/>
            <person name="Asai D.J."/>
            <person name="Wilkes D.E."/>
            <person name="Wang Y."/>
            <person name="Cai H."/>
            <person name="Collins K."/>
            <person name="Stewart B.A."/>
            <person name="Lee S.R."/>
            <person name="Wilamowska K."/>
            <person name="Weinberg Z."/>
            <person name="Ruzzo W.L."/>
            <person name="Wloga D."/>
            <person name="Gaertig J."/>
            <person name="Frankel J."/>
            <person name="Tsao C.-C."/>
            <person name="Gorovsky M.A."/>
            <person name="Keeling P.J."/>
            <person name="Waller R.F."/>
            <person name="Patron N.J."/>
            <person name="Cherry J.M."/>
            <person name="Stover N.A."/>
            <person name="Krieger C.J."/>
            <person name="del Toro C."/>
            <person name="Ryder H.F."/>
            <person name="Williamson S.C."/>
            <person name="Barbeau R.A."/>
            <person name="Hamilton E.P."/>
            <person name="Orias E."/>
        </authorList>
    </citation>
    <scope>NUCLEOTIDE SEQUENCE [LARGE SCALE GENOMIC DNA]</scope>
    <source>
        <strain evidence="10">SB210</strain>
    </source>
</reference>
<evidence type="ECO:0000256" key="2">
    <source>
        <dbReference type="ARBA" id="ARBA00022679"/>
    </source>
</evidence>
<dbReference type="InterPro" id="IPR008271">
    <property type="entry name" value="Ser/Thr_kinase_AS"/>
</dbReference>
<dbReference type="PROSITE" id="PS50011">
    <property type="entry name" value="PROTEIN_KINASE_DOM"/>
    <property type="match status" value="1"/>
</dbReference>
<comment type="subunit">
    <text evidence="1">Monomer.</text>
</comment>
<evidence type="ECO:0000256" key="3">
    <source>
        <dbReference type="ARBA" id="ARBA00022741"/>
    </source>
</evidence>
<dbReference type="GO" id="GO:0000045">
    <property type="term" value="P:autophagosome assembly"/>
    <property type="evidence" value="ECO:0007669"/>
    <property type="project" value="TreeGrafter"/>
</dbReference>
<evidence type="ECO:0000256" key="4">
    <source>
        <dbReference type="ARBA" id="ARBA00022777"/>
    </source>
</evidence>
<dbReference type="GO" id="GO:0004674">
    <property type="term" value="F:protein serine/threonine kinase activity"/>
    <property type="evidence" value="ECO:0007669"/>
    <property type="project" value="InterPro"/>
</dbReference>